<gene>
    <name evidence="3" type="ORF">ACFFIA_13645</name>
</gene>
<proteinExistence type="predicted"/>
<sequence length="160" mass="17361">MRETSFAVGGDAELIAAGIADMYDAFLAGDRDRFDSHLHPEVTTWETHLPGPLRTRAELDAYRETRDAVGQRPRLDRLDATDLRVDVWNDTAAARYVLVAVPAGAGNAEQSRVTDVLRRDGDRWVIVHHHAERVPLAAPSGPAGTPAGPRTRPGGPAEVP</sequence>
<comment type="caution">
    <text evidence="3">The sequence shown here is derived from an EMBL/GenBank/DDBJ whole genome shotgun (WGS) entry which is preliminary data.</text>
</comment>
<evidence type="ECO:0000259" key="2">
    <source>
        <dbReference type="Pfam" id="PF14534"/>
    </source>
</evidence>
<dbReference type="SUPFAM" id="SSF54427">
    <property type="entry name" value="NTF2-like"/>
    <property type="match status" value="1"/>
</dbReference>
<reference evidence="3 4" key="1">
    <citation type="submission" date="2024-09" db="EMBL/GenBank/DDBJ databases">
        <authorList>
            <person name="Sun Q."/>
            <person name="Mori K."/>
        </authorList>
    </citation>
    <scope>NUCLEOTIDE SEQUENCE [LARGE SCALE GENOMIC DNA]</scope>
    <source>
        <strain evidence="3 4">TBRC 3947</strain>
    </source>
</reference>
<feature type="domain" description="DUF4440" evidence="2">
    <location>
        <begin position="19"/>
        <end position="126"/>
    </location>
</feature>
<dbReference type="Pfam" id="PF14534">
    <property type="entry name" value="DUF4440"/>
    <property type="match status" value="1"/>
</dbReference>
<dbReference type="RefSeq" id="WP_377250605.1">
    <property type="nucleotide sequence ID" value="NZ_JBHLUH010000020.1"/>
</dbReference>
<keyword evidence="4" id="KW-1185">Reference proteome</keyword>
<dbReference type="Gene3D" id="3.10.450.50">
    <property type="match status" value="1"/>
</dbReference>
<dbReference type="Proteomes" id="UP001589867">
    <property type="component" value="Unassembled WGS sequence"/>
</dbReference>
<accession>A0ABV6M1X7</accession>
<evidence type="ECO:0000313" key="3">
    <source>
        <dbReference type="EMBL" id="MFC0528705.1"/>
    </source>
</evidence>
<feature type="region of interest" description="Disordered" evidence="1">
    <location>
        <begin position="135"/>
        <end position="160"/>
    </location>
</feature>
<feature type="compositionally biased region" description="Low complexity" evidence="1">
    <location>
        <begin position="137"/>
        <end position="160"/>
    </location>
</feature>
<organism evidence="3 4">
    <name type="scientific">Phytohabitans kaempferiae</name>
    <dbReference type="NCBI Taxonomy" id="1620943"/>
    <lineage>
        <taxon>Bacteria</taxon>
        <taxon>Bacillati</taxon>
        <taxon>Actinomycetota</taxon>
        <taxon>Actinomycetes</taxon>
        <taxon>Micromonosporales</taxon>
        <taxon>Micromonosporaceae</taxon>
    </lineage>
</organism>
<protein>
    <submittedName>
        <fullName evidence="3">Nuclear transport factor 2 family protein</fullName>
    </submittedName>
</protein>
<evidence type="ECO:0000313" key="4">
    <source>
        <dbReference type="Proteomes" id="UP001589867"/>
    </source>
</evidence>
<name>A0ABV6M1X7_9ACTN</name>
<evidence type="ECO:0000256" key="1">
    <source>
        <dbReference type="SAM" id="MobiDB-lite"/>
    </source>
</evidence>
<dbReference type="EMBL" id="JBHLUH010000020">
    <property type="protein sequence ID" value="MFC0528705.1"/>
    <property type="molecule type" value="Genomic_DNA"/>
</dbReference>
<dbReference type="InterPro" id="IPR027843">
    <property type="entry name" value="DUF4440"/>
</dbReference>
<dbReference type="InterPro" id="IPR032710">
    <property type="entry name" value="NTF2-like_dom_sf"/>
</dbReference>